<dbReference type="Pfam" id="PF13413">
    <property type="entry name" value="HTH_25"/>
    <property type="match status" value="1"/>
</dbReference>
<dbReference type="EMBL" id="PGTM01000016">
    <property type="protein sequence ID" value="PJF37063.1"/>
    <property type="molecule type" value="Genomic_DNA"/>
</dbReference>
<keyword evidence="1" id="KW-0472">Membrane</keyword>
<dbReference type="PANTHER" id="PTHR34475">
    <property type="match status" value="1"/>
</dbReference>
<protein>
    <recommendedName>
        <fullName evidence="2">Cytoskeleton protein RodZ-like C-terminal domain-containing protein</fullName>
    </recommendedName>
</protein>
<dbReference type="PANTHER" id="PTHR34475:SF1">
    <property type="entry name" value="CYTOSKELETON PROTEIN RODZ"/>
    <property type="match status" value="1"/>
</dbReference>
<keyword evidence="1" id="KW-1133">Transmembrane helix</keyword>
<gene>
    <name evidence="3" type="ORF">CUN49_02175</name>
</gene>
<organism evidence="3 4">
    <name type="scientific">Candidatus Thermofonsia Clade 1 bacterium</name>
    <dbReference type="NCBI Taxonomy" id="2364210"/>
    <lineage>
        <taxon>Bacteria</taxon>
        <taxon>Bacillati</taxon>
        <taxon>Chloroflexota</taxon>
        <taxon>Candidatus Thermofontia</taxon>
        <taxon>Candidatus Thermofonsia Clade 1</taxon>
    </lineage>
</organism>
<comment type="caution">
    <text evidence="3">The sequence shown here is derived from an EMBL/GenBank/DDBJ whole genome shotgun (WGS) entry which is preliminary data.</text>
</comment>
<keyword evidence="1" id="KW-0812">Transmembrane</keyword>
<reference evidence="3 4" key="1">
    <citation type="submission" date="2017-11" db="EMBL/GenBank/DDBJ databases">
        <title>Evolution of Phototrophy in the Chloroflexi Phylum Driven by Horizontal Gene Transfer.</title>
        <authorList>
            <person name="Ward L.M."/>
            <person name="Hemp J."/>
            <person name="Shih P.M."/>
            <person name="Mcglynn S.E."/>
            <person name="Fischer W."/>
        </authorList>
    </citation>
    <scope>NUCLEOTIDE SEQUENCE [LARGE SCALE GENOMIC DNA]</scope>
    <source>
        <strain evidence="3">JP3_13</strain>
    </source>
</reference>
<dbReference type="CDD" id="cd00093">
    <property type="entry name" value="HTH_XRE"/>
    <property type="match status" value="1"/>
</dbReference>
<dbReference type="Proteomes" id="UP000229681">
    <property type="component" value="Unassembled WGS sequence"/>
</dbReference>
<dbReference type="InterPro" id="IPR010982">
    <property type="entry name" value="Lambda_DNA-bd_dom_sf"/>
</dbReference>
<dbReference type="Pfam" id="PF13464">
    <property type="entry name" value="RodZ_C"/>
    <property type="match status" value="1"/>
</dbReference>
<dbReference type="InterPro" id="IPR001387">
    <property type="entry name" value="Cro/C1-type_HTH"/>
</dbReference>
<name>A0A2M8PHP0_9CHLR</name>
<dbReference type="GO" id="GO:0003677">
    <property type="term" value="F:DNA binding"/>
    <property type="evidence" value="ECO:0007669"/>
    <property type="project" value="InterPro"/>
</dbReference>
<accession>A0A2M8PHP0</accession>
<feature type="domain" description="Cytoskeleton protein RodZ-like C-terminal" evidence="2">
    <location>
        <begin position="202"/>
        <end position="268"/>
    </location>
</feature>
<sequence length="271" mass="29311">MANTAELQALGSELRAAREQRDLSLPEVERAIKIRVKFLEALEQGNAAALPSPVQARGFLRSYARFLQLDGDDYVARWEEALSGSRRRVRRAPQPISNPRHSSQGMPIYGPALEQAPRRRTFAGLLLLLLLLGILSAATIIGAGLALSSQQRSTALSVILSPVPTELPAEPTLTPTPFVPPSPTPLPNPNLVAADSENVIQIAITARTWLRVTVDDAILYEGMPAPQTVLQYRGKRIGLRAGNAMGVRVVLNGVDLGILGARGQIVERIFP</sequence>
<dbReference type="AlphaFoldDB" id="A0A2M8PHP0"/>
<dbReference type="InterPro" id="IPR025194">
    <property type="entry name" value="RodZ-like_C"/>
</dbReference>
<evidence type="ECO:0000313" key="3">
    <source>
        <dbReference type="EMBL" id="PJF37063.1"/>
    </source>
</evidence>
<dbReference type="InterPro" id="IPR050400">
    <property type="entry name" value="Bact_Cytoskel_RodZ"/>
</dbReference>
<evidence type="ECO:0000256" key="1">
    <source>
        <dbReference type="SAM" id="Phobius"/>
    </source>
</evidence>
<evidence type="ECO:0000259" key="2">
    <source>
        <dbReference type="Pfam" id="PF13464"/>
    </source>
</evidence>
<evidence type="ECO:0000313" key="4">
    <source>
        <dbReference type="Proteomes" id="UP000229681"/>
    </source>
</evidence>
<proteinExistence type="predicted"/>
<dbReference type="Gene3D" id="1.10.260.40">
    <property type="entry name" value="lambda repressor-like DNA-binding domains"/>
    <property type="match status" value="1"/>
</dbReference>
<feature type="transmembrane region" description="Helical" evidence="1">
    <location>
        <begin position="125"/>
        <end position="147"/>
    </location>
</feature>